<dbReference type="HOGENOM" id="CLU_025443_6_0_10"/>
<dbReference type="RefSeq" id="WP_013546910.1">
    <property type="nucleotide sequence ID" value="NC_014933.1"/>
</dbReference>
<feature type="domain" description="Calcineurin-like phosphoesterase" evidence="4">
    <location>
        <begin position="142"/>
        <end position="322"/>
    </location>
</feature>
<dbReference type="KEGG" id="bhl:Bache_1309"/>
<feature type="transmembrane region" description="Helical" evidence="3">
    <location>
        <begin position="93"/>
        <end position="116"/>
    </location>
</feature>
<dbReference type="Gene3D" id="3.60.21.10">
    <property type="match status" value="1"/>
</dbReference>
<reference key="1">
    <citation type="submission" date="2010-11" db="EMBL/GenBank/DDBJ databases">
        <title>The complete genome of Bacteroides helcogenes P 36-108.</title>
        <authorList>
            <consortium name="US DOE Joint Genome Institute (JGI-PGF)"/>
            <person name="Lucas S."/>
            <person name="Copeland A."/>
            <person name="Lapidus A."/>
            <person name="Bruce D."/>
            <person name="Goodwin L."/>
            <person name="Pitluck S."/>
            <person name="Kyrpides N."/>
            <person name="Mavromatis K."/>
            <person name="Ivanova N."/>
            <person name="Zeytun A."/>
            <person name="Brettin T."/>
            <person name="Detter J.C."/>
            <person name="Tapia R."/>
            <person name="Han C."/>
            <person name="Land M."/>
            <person name="Hauser L."/>
            <person name="Markowitz V."/>
            <person name="Cheng J.-F."/>
            <person name="Hugenholtz P."/>
            <person name="Woyke T."/>
            <person name="Wu D."/>
            <person name="Gronow S."/>
            <person name="Wellnitz S."/>
            <person name="Brambilla E."/>
            <person name="Klenk H.-P."/>
            <person name="Eisen J.A."/>
        </authorList>
    </citation>
    <scope>NUCLEOTIDE SEQUENCE</scope>
    <source>
        <strain>P 36-108</strain>
    </source>
</reference>
<keyword evidence="3" id="KW-0812">Transmembrane</keyword>
<keyword evidence="3" id="KW-1133">Transmembrane helix</keyword>
<dbReference type="STRING" id="693979.Bache_1309"/>
<dbReference type="GO" id="GO:0008758">
    <property type="term" value="F:UDP-2,3-diacylglucosamine hydrolase activity"/>
    <property type="evidence" value="ECO:0007669"/>
    <property type="project" value="TreeGrafter"/>
</dbReference>
<dbReference type="SUPFAM" id="SSF56300">
    <property type="entry name" value="Metallo-dependent phosphatases"/>
    <property type="match status" value="1"/>
</dbReference>
<feature type="transmembrane region" description="Helical" evidence="3">
    <location>
        <begin position="57"/>
        <end position="81"/>
    </location>
</feature>
<dbReference type="GO" id="GO:0046872">
    <property type="term" value="F:metal ion binding"/>
    <property type="evidence" value="ECO:0007669"/>
    <property type="project" value="UniProtKB-KW"/>
</dbReference>
<evidence type="ECO:0000313" key="5">
    <source>
        <dbReference type="EMBL" id="ADV43316.1"/>
    </source>
</evidence>
<evidence type="ECO:0000259" key="4">
    <source>
        <dbReference type="Pfam" id="PF00149"/>
    </source>
</evidence>
<dbReference type="GO" id="GO:0009245">
    <property type="term" value="P:lipid A biosynthetic process"/>
    <property type="evidence" value="ECO:0007669"/>
    <property type="project" value="TreeGrafter"/>
</dbReference>
<keyword evidence="3" id="KW-0472">Membrane</keyword>
<dbReference type="InterPro" id="IPR004843">
    <property type="entry name" value="Calcineurin-like_PHP"/>
</dbReference>
<evidence type="ECO:0000256" key="2">
    <source>
        <dbReference type="ARBA" id="ARBA00022801"/>
    </source>
</evidence>
<dbReference type="PATRIC" id="fig|693979.3.peg.1390"/>
<keyword evidence="2" id="KW-0378">Hydrolase</keyword>
<sequence length="379" mass="41900">MAFIILFLILVFFPDVYIGWSFLRGASVLWKIVFALPSVILLATLVAGALGHYQNWLMNLFFGLLVCVTLPKLLFTVVSLIGRLVAVVSPGSYPVINIVGVAVAVIGCCASAYGLAYGWKHVVTKHIEVTSGKLPATFDGYTIVQLSDFHIGTYESAPNTVHEIVERVNALQPDLIVFTGDLVNVSPQELNPFMDALKQLRAKDGVLSILGNHDYCTYQHYDTADGALRNLEELKRREKTIGWDLLLNEHRVIQRGRDSIVIVGVENDGKPPFPSRADLPKALKGTDDDCFKVLLSHDPTHWRRNILPETNAVLTLSGHTHAMQLKLGSYSPAALTYAEWGGLYSEADRYLHVSTGVGSNVGFRFGAWPEIDVIRLRTK</sequence>
<dbReference type="AlphaFoldDB" id="E6SU15"/>
<dbReference type="OrthoDB" id="9780884at2"/>
<evidence type="ECO:0000256" key="3">
    <source>
        <dbReference type="SAM" id="Phobius"/>
    </source>
</evidence>
<protein>
    <submittedName>
        <fullName evidence="5">Metallophosphoesterase</fullName>
    </submittedName>
</protein>
<gene>
    <name evidence="5" type="ordered locus">Bache_1309</name>
</gene>
<dbReference type="EMBL" id="CP002352">
    <property type="protein sequence ID" value="ADV43316.1"/>
    <property type="molecule type" value="Genomic_DNA"/>
</dbReference>
<dbReference type="PANTHER" id="PTHR31302:SF31">
    <property type="entry name" value="PHOSPHODIESTERASE YAEI"/>
    <property type="match status" value="1"/>
</dbReference>
<organism evidence="5 6">
    <name type="scientific">Bacteroides helcogenes (strain ATCC 35417 / DSM 20613 / JCM 6297 / CCUG 15421 / P 36-108)</name>
    <dbReference type="NCBI Taxonomy" id="693979"/>
    <lineage>
        <taxon>Bacteria</taxon>
        <taxon>Pseudomonadati</taxon>
        <taxon>Bacteroidota</taxon>
        <taxon>Bacteroidia</taxon>
        <taxon>Bacteroidales</taxon>
        <taxon>Bacteroidaceae</taxon>
        <taxon>Bacteroides</taxon>
    </lineage>
</organism>
<keyword evidence="1" id="KW-0479">Metal-binding</keyword>
<feature type="transmembrane region" description="Helical" evidence="3">
    <location>
        <begin position="28"/>
        <end position="50"/>
    </location>
</feature>
<evidence type="ECO:0000256" key="1">
    <source>
        <dbReference type="ARBA" id="ARBA00022723"/>
    </source>
</evidence>
<dbReference type="PANTHER" id="PTHR31302">
    <property type="entry name" value="TRANSMEMBRANE PROTEIN WITH METALLOPHOSPHOESTERASE DOMAIN-RELATED"/>
    <property type="match status" value="1"/>
</dbReference>
<dbReference type="InterPro" id="IPR051158">
    <property type="entry name" value="Metallophosphoesterase_sf"/>
</dbReference>
<keyword evidence="6" id="KW-1185">Reference proteome</keyword>
<proteinExistence type="predicted"/>
<dbReference type="InterPro" id="IPR029052">
    <property type="entry name" value="Metallo-depent_PP-like"/>
</dbReference>
<reference evidence="5 6" key="2">
    <citation type="journal article" date="2011" name="Stand. Genomic Sci.">
        <title>Complete genome sequence of Bacteroides helcogenes type strain (P 36-108).</title>
        <authorList>
            <person name="Pati A."/>
            <person name="Gronow S."/>
            <person name="Zeytun A."/>
            <person name="Lapidus A."/>
            <person name="Nolan M."/>
            <person name="Hammon N."/>
            <person name="Deshpande S."/>
            <person name="Cheng J.F."/>
            <person name="Tapia R."/>
            <person name="Han C."/>
            <person name="Goodwin L."/>
            <person name="Pitluck S."/>
            <person name="Liolios K."/>
            <person name="Pagani I."/>
            <person name="Ivanova N."/>
            <person name="Mavromatis K."/>
            <person name="Chen A."/>
            <person name="Palaniappan K."/>
            <person name="Land M."/>
            <person name="Hauser L."/>
            <person name="Chang Y.J."/>
            <person name="Jeffries C.D."/>
            <person name="Detter J.C."/>
            <person name="Brambilla E."/>
            <person name="Rohde M."/>
            <person name="Goker M."/>
            <person name="Woyke T."/>
            <person name="Bristow J."/>
            <person name="Eisen J.A."/>
            <person name="Markowitz V."/>
            <person name="Hugenholtz P."/>
            <person name="Kyrpides N.C."/>
            <person name="Klenk H.P."/>
            <person name="Lucas S."/>
        </authorList>
    </citation>
    <scope>NUCLEOTIDE SEQUENCE [LARGE SCALE GENOMIC DNA]</scope>
    <source>
        <strain evidence="6">ATCC 35417 / DSM 20613 / JCM 6297 / CCUG 15421 / P 36-108</strain>
    </source>
</reference>
<dbReference type="CDD" id="cd07385">
    <property type="entry name" value="MPP_YkuE_C"/>
    <property type="match status" value="1"/>
</dbReference>
<evidence type="ECO:0000313" key="6">
    <source>
        <dbReference type="Proteomes" id="UP000008630"/>
    </source>
</evidence>
<dbReference type="Pfam" id="PF00149">
    <property type="entry name" value="Metallophos"/>
    <property type="match status" value="1"/>
</dbReference>
<name>E6SU15_BACT6</name>
<dbReference type="eggNOG" id="COG1408">
    <property type="taxonomic scope" value="Bacteria"/>
</dbReference>
<accession>E6SU15</accession>
<dbReference type="Proteomes" id="UP000008630">
    <property type="component" value="Chromosome"/>
</dbReference>
<dbReference type="GO" id="GO:0016020">
    <property type="term" value="C:membrane"/>
    <property type="evidence" value="ECO:0007669"/>
    <property type="project" value="GOC"/>
</dbReference>